<sequence>MSHFSKIKTSMSNLELLKLTLRDLGFVFHINEQCLQLDNYPFANNMTVLDKFNNYIFSCVWNGSQYELLADLQVWTLDFSPKYLIEKLHQQYAYNVIIKESKSGGFEKKAQIVMSDGSIKITMERSSIKY</sequence>
<dbReference type="EMBL" id="MK814699">
    <property type="protein sequence ID" value="QCI07683.1"/>
    <property type="molecule type" value="Genomic_DNA"/>
</dbReference>
<evidence type="ECO:0000256" key="3">
    <source>
        <dbReference type="ARBA" id="ARBA00021585"/>
    </source>
</evidence>
<evidence type="ECO:0000256" key="4">
    <source>
        <dbReference type="ARBA" id="ARBA00022640"/>
    </source>
</evidence>
<comment type="subcellular location">
    <subcellularLocation>
        <location evidence="1">Plastid</location>
    </subcellularLocation>
</comment>
<reference evidence="5" key="2">
    <citation type="submission" date="2019-04" db="EMBL/GenBank/DDBJ databases">
        <authorList>
            <person name="Pasella M."/>
        </authorList>
    </citation>
    <scope>NUCLEOTIDE SEQUENCE</scope>
    <source>
        <strain evidence="5">PD2930</strain>
    </source>
</reference>
<dbReference type="PANTHER" id="PTHR39638">
    <property type="entry name" value="YCF35"/>
    <property type="match status" value="1"/>
</dbReference>
<organism evidence="5">
    <name type="scientific">Nitophyllum punctatum</name>
    <dbReference type="NCBI Taxonomy" id="158729"/>
    <lineage>
        <taxon>Eukaryota</taxon>
        <taxon>Rhodophyta</taxon>
        <taxon>Florideophyceae</taxon>
        <taxon>Rhodymeniophycidae</taxon>
        <taxon>Ceramiales</taxon>
        <taxon>Delesseriaceae</taxon>
        <taxon>Nitophylloideae</taxon>
        <taxon>Nitophyllum</taxon>
    </lineage>
</organism>
<dbReference type="PANTHER" id="PTHR39638:SF2">
    <property type="entry name" value="YCF35"/>
    <property type="match status" value="1"/>
</dbReference>
<evidence type="ECO:0000256" key="1">
    <source>
        <dbReference type="ARBA" id="ARBA00004474"/>
    </source>
</evidence>
<protein>
    <recommendedName>
        <fullName evidence="3">Uncharacterized protein ycf35</fullName>
    </recommendedName>
</protein>
<geneLocation type="plastid" evidence="5"/>
<gene>
    <name evidence="5" type="primary">ycf35</name>
</gene>
<dbReference type="InterPro" id="IPR009666">
    <property type="entry name" value="Uncharacterised_Ycf35"/>
</dbReference>
<evidence type="ECO:0000313" key="5">
    <source>
        <dbReference type="EMBL" id="QCI07683.1"/>
    </source>
</evidence>
<evidence type="ECO:0000256" key="2">
    <source>
        <dbReference type="ARBA" id="ARBA00009068"/>
    </source>
</evidence>
<comment type="similarity">
    <text evidence="2">Belongs to the ycf35 family.</text>
</comment>
<dbReference type="Pfam" id="PF06868">
    <property type="entry name" value="DUF1257"/>
    <property type="match status" value="1"/>
</dbReference>
<proteinExistence type="inferred from homology"/>
<keyword evidence="4 5" id="KW-0934">Plastid</keyword>
<dbReference type="AlphaFoldDB" id="A0A4D6WW72"/>
<dbReference type="GO" id="GO:0009536">
    <property type="term" value="C:plastid"/>
    <property type="evidence" value="ECO:0007669"/>
    <property type="project" value="UniProtKB-SubCell"/>
</dbReference>
<reference evidence="5" key="1">
    <citation type="journal article" date="2019" name="Mol. Phylogenet. Evol.">
        <title>Morphological evolution and classification of the red algal order Ceramiales inferred using plastid phylogenomics.</title>
        <authorList>
            <person name="Diaz-Tapia P."/>
            <person name="Pasella M.M."/>
            <person name="Verbruggen H."/>
            <person name="Maggs C.A."/>
        </authorList>
    </citation>
    <scope>NUCLEOTIDE SEQUENCE</scope>
    <source>
        <strain evidence="5">PD2930</strain>
    </source>
</reference>
<accession>A0A4D6WW72</accession>
<name>A0A4D6WW72_9FLOR</name>